<evidence type="ECO:0000256" key="1">
    <source>
        <dbReference type="ARBA" id="ARBA00004167"/>
    </source>
</evidence>
<dbReference type="EMBL" id="MGJO01000021">
    <property type="protein sequence ID" value="OGN09473.1"/>
    <property type="molecule type" value="Genomic_DNA"/>
</dbReference>
<feature type="compositionally biased region" description="Polar residues" evidence="6">
    <location>
        <begin position="156"/>
        <end position="170"/>
    </location>
</feature>
<keyword evidence="2" id="KW-0488">Methylation</keyword>
<comment type="subcellular location">
    <subcellularLocation>
        <location evidence="1">Membrane</location>
        <topology evidence="1">Single-pass membrane protein</topology>
    </subcellularLocation>
</comment>
<evidence type="ECO:0000256" key="5">
    <source>
        <dbReference type="ARBA" id="ARBA00023136"/>
    </source>
</evidence>
<sequence>MSILKRLGKSNSKGFTLIELLVVIAIIGVLATLVLLQLGVARAKARDAKRIADVSQLRTAVELYFDDNGGKYPVAISIATIGGYLSAPAVPMDPLVSTQAYCYAWNPLVGPTQFHLWSELERYNSAGFGADADINSSSTGPDGLWGGGAACRTNGGTASNEANPCTTADSSDCVYDQGQK</sequence>
<keyword evidence="3 7" id="KW-0812">Transmembrane</keyword>
<dbReference type="PANTHER" id="PTHR30093">
    <property type="entry name" value="GENERAL SECRETION PATHWAY PROTEIN G"/>
    <property type="match status" value="1"/>
</dbReference>
<dbReference type="PRINTS" id="PR00813">
    <property type="entry name" value="BCTERIALGSPG"/>
</dbReference>
<dbReference type="Pfam" id="PF07963">
    <property type="entry name" value="N_methyl"/>
    <property type="match status" value="1"/>
</dbReference>
<proteinExistence type="predicted"/>
<evidence type="ECO:0000256" key="7">
    <source>
        <dbReference type="SAM" id="Phobius"/>
    </source>
</evidence>
<comment type="caution">
    <text evidence="8">The sequence shown here is derived from an EMBL/GenBank/DDBJ whole genome shotgun (WGS) entry which is preliminary data.</text>
</comment>
<evidence type="ECO:0000313" key="8">
    <source>
        <dbReference type="EMBL" id="OGN09473.1"/>
    </source>
</evidence>
<keyword evidence="5 7" id="KW-0472">Membrane</keyword>
<protein>
    <recommendedName>
        <fullName evidence="10">Type II secretion system protein GspG C-terminal domain-containing protein</fullName>
    </recommendedName>
</protein>
<keyword evidence="4 7" id="KW-1133">Transmembrane helix</keyword>
<organism evidence="8 9">
    <name type="scientific">Candidatus Yanofskybacteria bacterium RIFCSPHIGHO2_02_FULL_39_10</name>
    <dbReference type="NCBI Taxonomy" id="1802674"/>
    <lineage>
        <taxon>Bacteria</taxon>
        <taxon>Candidatus Yanofskyibacteriota</taxon>
    </lineage>
</organism>
<dbReference type="AlphaFoldDB" id="A0A1F8F8K1"/>
<dbReference type="InterPro" id="IPR000983">
    <property type="entry name" value="Bac_GSPG_pilin"/>
</dbReference>
<feature type="transmembrane region" description="Helical" evidence="7">
    <location>
        <begin position="20"/>
        <end position="41"/>
    </location>
</feature>
<dbReference type="InterPro" id="IPR012902">
    <property type="entry name" value="N_methyl_site"/>
</dbReference>
<reference evidence="8 9" key="1">
    <citation type="journal article" date="2016" name="Nat. Commun.">
        <title>Thousands of microbial genomes shed light on interconnected biogeochemical processes in an aquifer system.</title>
        <authorList>
            <person name="Anantharaman K."/>
            <person name="Brown C.T."/>
            <person name="Hug L.A."/>
            <person name="Sharon I."/>
            <person name="Castelle C.J."/>
            <person name="Probst A.J."/>
            <person name="Thomas B.C."/>
            <person name="Singh A."/>
            <person name="Wilkins M.J."/>
            <person name="Karaoz U."/>
            <person name="Brodie E.L."/>
            <person name="Williams K.H."/>
            <person name="Hubbard S.S."/>
            <person name="Banfield J.F."/>
        </authorList>
    </citation>
    <scope>NUCLEOTIDE SEQUENCE [LARGE SCALE GENOMIC DNA]</scope>
</reference>
<dbReference type="GO" id="GO:0015628">
    <property type="term" value="P:protein secretion by the type II secretion system"/>
    <property type="evidence" value="ECO:0007669"/>
    <property type="project" value="InterPro"/>
</dbReference>
<dbReference type="Gene3D" id="3.30.700.10">
    <property type="entry name" value="Glycoprotein, Type 4 Pilin"/>
    <property type="match status" value="1"/>
</dbReference>
<feature type="region of interest" description="Disordered" evidence="6">
    <location>
        <begin position="156"/>
        <end position="180"/>
    </location>
</feature>
<evidence type="ECO:0000256" key="2">
    <source>
        <dbReference type="ARBA" id="ARBA00022481"/>
    </source>
</evidence>
<accession>A0A1F8F8K1</accession>
<evidence type="ECO:0000313" key="9">
    <source>
        <dbReference type="Proteomes" id="UP000178908"/>
    </source>
</evidence>
<evidence type="ECO:0000256" key="6">
    <source>
        <dbReference type="SAM" id="MobiDB-lite"/>
    </source>
</evidence>
<dbReference type="SUPFAM" id="SSF54523">
    <property type="entry name" value="Pili subunits"/>
    <property type="match status" value="1"/>
</dbReference>
<dbReference type="GO" id="GO:0015627">
    <property type="term" value="C:type II protein secretion system complex"/>
    <property type="evidence" value="ECO:0007669"/>
    <property type="project" value="InterPro"/>
</dbReference>
<evidence type="ECO:0000256" key="3">
    <source>
        <dbReference type="ARBA" id="ARBA00022692"/>
    </source>
</evidence>
<name>A0A1F8F8K1_9BACT</name>
<dbReference type="NCBIfam" id="TIGR02532">
    <property type="entry name" value="IV_pilin_GFxxxE"/>
    <property type="match status" value="1"/>
</dbReference>
<dbReference type="InterPro" id="IPR045584">
    <property type="entry name" value="Pilin-like"/>
</dbReference>
<dbReference type="PANTHER" id="PTHR30093:SF44">
    <property type="entry name" value="TYPE II SECRETION SYSTEM CORE PROTEIN G"/>
    <property type="match status" value="1"/>
</dbReference>
<dbReference type="PROSITE" id="PS00409">
    <property type="entry name" value="PROKAR_NTER_METHYL"/>
    <property type="match status" value="1"/>
</dbReference>
<evidence type="ECO:0000256" key="4">
    <source>
        <dbReference type="ARBA" id="ARBA00022989"/>
    </source>
</evidence>
<evidence type="ECO:0008006" key="10">
    <source>
        <dbReference type="Google" id="ProtNLM"/>
    </source>
</evidence>
<dbReference type="Proteomes" id="UP000178908">
    <property type="component" value="Unassembled WGS sequence"/>
</dbReference>
<gene>
    <name evidence="8" type="ORF">A3C61_01730</name>
</gene>
<dbReference type="GO" id="GO:0016020">
    <property type="term" value="C:membrane"/>
    <property type="evidence" value="ECO:0007669"/>
    <property type="project" value="UniProtKB-SubCell"/>
</dbReference>